<feature type="chain" id="PRO_5041938119" evidence="10">
    <location>
        <begin position="20"/>
        <end position="357"/>
    </location>
</feature>
<keyword evidence="9" id="KW-0998">Cell outer membrane</keyword>
<evidence type="ECO:0000256" key="10">
    <source>
        <dbReference type="SAM" id="SignalP"/>
    </source>
</evidence>
<dbReference type="RefSeq" id="WP_110479622.1">
    <property type="nucleotide sequence ID" value="NZ_CP081939.1"/>
</dbReference>
<dbReference type="InterPro" id="IPR033900">
    <property type="entry name" value="Gram_neg_porin_domain"/>
</dbReference>
<dbReference type="EMBL" id="QJPJ01000015">
    <property type="protein sequence ID" value="PXZ38476.1"/>
    <property type="molecule type" value="Genomic_DNA"/>
</dbReference>
<keyword evidence="2" id="KW-0813">Transport</keyword>
<keyword evidence="3" id="KW-1134">Transmembrane beta strand</keyword>
<dbReference type="PANTHER" id="PTHR34501">
    <property type="entry name" value="PROTEIN YDDL-RELATED"/>
    <property type="match status" value="1"/>
</dbReference>
<evidence type="ECO:0000256" key="1">
    <source>
        <dbReference type="ARBA" id="ARBA00004571"/>
    </source>
</evidence>
<keyword evidence="7" id="KW-0626">Porin</keyword>
<evidence type="ECO:0000313" key="14">
    <source>
        <dbReference type="Proteomes" id="UP000247594"/>
    </source>
</evidence>
<evidence type="ECO:0000256" key="3">
    <source>
        <dbReference type="ARBA" id="ARBA00022452"/>
    </source>
</evidence>
<dbReference type="GO" id="GO:0009279">
    <property type="term" value="C:cell outer membrane"/>
    <property type="evidence" value="ECO:0007669"/>
    <property type="project" value="UniProtKB-SubCell"/>
</dbReference>
<dbReference type="GO" id="GO:0046930">
    <property type="term" value="C:pore complex"/>
    <property type="evidence" value="ECO:0007669"/>
    <property type="project" value="UniProtKB-KW"/>
</dbReference>
<reference evidence="12 15" key="2">
    <citation type="journal article" date="2022" name="Front. Microbiol.">
        <title>Commensal bacteria contribute to the growth of multidrug-resistant Avibacterium paragallinarum in chickens.</title>
        <authorList>
            <person name="Zhu J."/>
            <person name="Chen Y."/>
            <person name="Wu Y."/>
            <person name="Wang Y."/>
            <person name="Zhu K."/>
        </authorList>
    </citation>
    <scope>NUCLEOTIDE SEQUENCE [LARGE SCALE GENOMIC DNA]</scope>
    <source>
        <strain evidence="12 15">AV25</strain>
    </source>
</reference>
<dbReference type="InterPro" id="IPR023614">
    <property type="entry name" value="Porin_dom_sf"/>
</dbReference>
<dbReference type="CDD" id="cd00342">
    <property type="entry name" value="gram_neg_porins"/>
    <property type="match status" value="1"/>
</dbReference>
<dbReference type="Proteomes" id="UP001347884">
    <property type="component" value="Unassembled WGS sequence"/>
</dbReference>
<accession>A0AAE5THU8</accession>
<evidence type="ECO:0000256" key="7">
    <source>
        <dbReference type="ARBA" id="ARBA00023114"/>
    </source>
</evidence>
<gene>
    <name evidence="13" type="ORF">DM482_08870</name>
    <name evidence="12" type="ORF">M5S13_03915</name>
</gene>
<keyword evidence="15" id="KW-1185">Reference proteome</keyword>
<reference evidence="12" key="3">
    <citation type="submission" date="2022-05" db="EMBL/GenBank/DDBJ databases">
        <authorList>
            <person name="Chen Y."/>
            <person name="Zhu J."/>
            <person name="Zhu K."/>
        </authorList>
    </citation>
    <scope>NUCLEOTIDE SEQUENCE</scope>
    <source>
        <strain evidence="12">AV25</strain>
    </source>
</reference>
<evidence type="ECO:0000256" key="4">
    <source>
        <dbReference type="ARBA" id="ARBA00022692"/>
    </source>
</evidence>
<dbReference type="EMBL" id="JAMDKF010000006">
    <property type="protein sequence ID" value="MEE6041038.1"/>
    <property type="molecule type" value="Genomic_DNA"/>
</dbReference>
<evidence type="ECO:0000313" key="13">
    <source>
        <dbReference type="EMBL" id="PXZ38476.1"/>
    </source>
</evidence>
<evidence type="ECO:0000256" key="6">
    <source>
        <dbReference type="ARBA" id="ARBA00023065"/>
    </source>
</evidence>
<keyword evidence="6" id="KW-0406">Ion transport</keyword>
<evidence type="ECO:0000256" key="8">
    <source>
        <dbReference type="ARBA" id="ARBA00023136"/>
    </source>
</evidence>
<evidence type="ECO:0000256" key="9">
    <source>
        <dbReference type="ARBA" id="ARBA00023237"/>
    </source>
</evidence>
<dbReference type="PANTHER" id="PTHR34501:SF2">
    <property type="entry name" value="OUTER MEMBRANE PORIN F-RELATED"/>
    <property type="match status" value="1"/>
</dbReference>
<reference evidence="13 14" key="1">
    <citation type="submission" date="2018-06" db="EMBL/GenBank/DDBJ databases">
        <authorList>
            <person name="Teymurazov M."/>
            <person name="Kislichkina A."/>
            <person name="Abaymova A."/>
            <person name="Mukhina T."/>
            <person name="Mayskaya N."/>
            <person name="Svetoch E."/>
            <person name="Bogun A."/>
        </authorList>
    </citation>
    <scope>NUCLEOTIDE SEQUENCE [LARGE SCALE GENOMIC DNA]</scope>
    <source>
        <strain evidence="13 14">SCPM-O-B-8406</strain>
    </source>
</reference>
<dbReference type="Gene3D" id="2.40.160.10">
    <property type="entry name" value="Porin"/>
    <property type="match status" value="1"/>
</dbReference>
<keyword evidence="8" id="KW-0472">Membrane</keyword>
<evidence type="ECO:0000259" key="11">
    <source>
        <dbReference type="Pfam" id="PF13609"/>
    </source>
</evidence>
<dbReference type="GO" id="GO:0006811">
    <property type="term" value="P:monoatomic ion transport"/>
    <property type="evidence" value="ECO:0007669"/>
    <property type="project" value="UniProtKB-KW"/>
</dbReference>
<evidence type="ECO:0000313" key="15">
    <source>
        <dbReference type="Proteomes" id="UP001347884"/>
    </source>
</evidence>
<feature type="signal peptide" evidence="10">
    <location>
        <begin position="1"/>
        <end position="19"/>
    </location>
</feature>
<protein>
    <submittedName>
        <fullName evidence="13">Porin</fullName>
    </submittedName>
</protein>
<feature type="domain" description="Porin" evidence="11">
    <location>
        <begin position="7"/>
        <end position="334"/>
    </location>
</feature>
<keyword evidence="5 10" id="KW-0732">Signal</keyword>
<dbReference type="InterPro" id="IPR050298">
    <property type="entry name" value="Gram-neg_bact_OMP"/>
</dbReference>
<keyword evidence="4" id="KW-0812">Transmembrane</keyword>
<evidence type="ECO:0000256" key="5">
    <source>
        <dbReference type="ARBA" id="ARBA00022729"/>
    </source>
</evidence>
<evidence type="ECO:0000313" key="12">
    <source>
        <dbReference type="EMBL" id="MEE6041038.1"/>
    </source>
</evidence>
<sequence length="357" mass="39660">MKKVLVALSVAVATASANAVTVYSNNDSQVDVGGYFDVVLGKFSKYQRTDLRNNESRINFQAQHNLGNGLKVLGYARLRFDDFSNGVFEDYQANTNTFNNPVTNKLWLALEQDGIGRVSFGKQNTTGDAVQLNDNAYFLGGNNNLYTGGNKVVSFRSADFELSAGQTLGFGADYVFGDARKDTTTVNLKNAYGASLFYRGDFSGVVLNLNAGYTIESKDNNLSNNGTGRKDKSWRVASRLDFSGAKLGVEYGKTHITDSTRMNVMNFLNTHYLVGAEYQVLPSSRVFTQWKRKVEVGKTAQYIYRRTDYYIIGADYDIAKNVTAYAQYAQKRMNNGRRSGSTKSKDSLYGVGLRVYF</sequence>
<evidence type="ECO:0000256" key="2">
    <source>
        <dbReference type="ARBA" id="ARBA00022448"/>
    </source>
</evidence>
<dbReference type="Pfam" id="PF13609">
    <property type="entry name" value="Porin_4"/>
    <property type="match status" value="1"/>
</dbReference>
<dbReference type="SUPFAM" id="SSF56935">
    <property type="entry name" value="Porins"/>
    <property type="match status" value="1"/>
</dbReference>
<comment type="subcellular location">
    <subcellularLocation>
        <location evidence="1">Cell outer membrane</location>
        <topology evidence="1">Multi-pass membrane protein</topology>
    </subcellularLocation>
</comment>
<comment type="caution">
    <text evidence="13">The sequence shown here is derived from an EMBL/GenBank/DDBJ whole genome shotgun (WGS) entry which is preliminary data.</text>
</comment>
<name>A0AAE5THU8_AVIPA</name>
<proteinExistence type="predicted"/>
<dbReference type="Proteomes" id="UP000247594">
    <property type="component" value="Unassembled WGS sequence"/>
</dbReference>
<dbReference type="GO" id="GO:0015288">
    <property type="term" value="F:porin activity"/>
    <property type="evidence" value="ECO:0007669"/>
    <property type="project" value="UniProtKB-KW"/>
</dbReference>
<dbReference type="AlphaFoldDB" id="A0AAE5THU8"/>
<organism evidence="13 14">
    <name type="scientific">Avibacterium paragallinarum</name>
    <name type="common">Haemophilus gallinarum</name>
    <dbReference type="NCBI Taxonomy" id="728"/>
    <lineage>
        <taxon>Bacteria</taxon>
        <taxon>Pseudomonadati</taxon>
        <taxon>Pseudomonadota</taxon>
        <taxon>Gammaproteobacteria</taxon>
        <taxon>Pasteurellales</taxon>
        <taxon>Pasteurellaceae</taxon>
        <taxon>Avibacterium</taxon>
    </lineage>
</organism>